<accession>A0ABQ4QVI2</accession>
<comment type="caution">
    <text evidence="1">The sequence shown here is derived from an EMBL/GenBank/DDBJ whole genome shotgun (WGS) entry which is preliminary data.</text>
</comment>
<gene>
    <name evidence="1" type="ORF">OPKNFCMD_1680</name>
</gene>
<evidence type="ECO:0000313" key="2">
    <source>
        <dbReference type="Proteomes" id="UP001055167"/>
    </source>
</evidence>
<evidence type="ECO:0008006" key="3">
    <source>
        <dbReference type="Google" id="ProtNLM"/>
    </source>
</evidence>
<sequence>MSVRRASPDEPDGLILLEGACPVEDAETLAGHLAGAPRAAVDWSGCTRLHTAVFQVLLRLRPPLRGTCGDPFAARWLAPALGAGAGAGDASIVASRRPAGDA</sequence>
<organism evidence="1 2">
    <name type="scientific">Methylobacterium crusticola</name>
    <dbReference type="NCBI Taxonomy" id="1697972"/>
    <lineage>
        <taxon>Bacteria</taxon>
        <taxon>Pseudomonadati</taxon>
        <taxon>Pseudomonadota</taxon>
        <taxon>Alphaproteobacteria</taxon>
        <taxon>Hyphomicrobiales</taxon>
        <taxon>Methylobacteriaceae</taxon>
        <taxon>Methylobacterium</taxon>
    </lineage>
</organism>
<dbReference type="Proteomes" id="UP001055167">
    <property type="component" value="Unassembled WGS sequence"/>
</dbReference>
<reference evidence="1" key="1">
    <citation type="journal article" date="2021" name="Front. Microbiol.">
        <title>Comprehensive Comparative Genomics and Phenotyping of Methylobacterium Species.</title>
        <authorList>
            <person name="Alessa O."/>
            <person name="Ogura Y."/>
            <person name="Fujitani Y."/>
            <person name="Takami H."/>
            <person name="Hayashi T."/>
            <person name="Sahin N."/>
            <person name="Tani A."/>
        </authorList>
    </citation>
    <scope>NUCLEOTIDE SEQUENCE</scope>
    <source>
        <strain evidence="1">KCTC 52305</strain>
    </source>
</reference>
<reference evidence="1" key="2">
    <citation type="submission" date="2021-08" db="EMBL/GenBank/DDBJ databases">
        <authorList>
            <person name="Tani A."/>
            <person name="Ola A."/>
            <person name="Ogura Y."/>
            <person name="Katsura K."/>
            <person name="Hayashi T."/>
        </authorList>
    </citation>
    <scope>NUCLEOTIDE SEQUENCE</scope>
    <source>
        <strain evidence="1">KCTC 52305</strain>
    </source>
</reference>
<dbReference type="RefSeq" id="WP_128565652.1">
    <property type="nucleotide sequence ID" value="NZ_BPQH01000004.1"/>
</dbReference>
<evidence type="ECO:0000313" key="1">
    <source>
        <dbReference type="EMBL" id="GJD48954.1"/>
    </source>
</evidence>
<dbReference type="EMBL" id="BPQH01000004">
    <property type="protein sequence ID" value="GJD48954.1"/>
    <property type="molecule type" value="Genomic_DNA"/>
</dbReference>
<proteinExistence type="predicted"/>
<name>A0ABQ4QVI2_9HYPH</name>
<protein>
    <recommendedName>
        <fullName evidence="3">STAS domain-containing protein</fullName>
    </recommendedName>
</protein>
<keyword evidence="2" id="KW-1185">Reference proteome</keyword>